<sequence length="291" mass="31789">MTTYTRVAAVTGANKGVGLAIVRQLALQYPQSSYNNGPLLIYLTARNEERGKTALDTIKQDPQLKSAKALRSHGGLADIKYLPLDIDSQQSIKDFASAVKEENPDGIDFLINNAGVALDGFDKDVVKKTLHCNYFGTLEATQLLLPHIRDGGRLVNVASMAGHLDSRYSSTIRSRFLNAKQPEEITQLMEDFISAVSNGTHDKEWPSVAYSVSKAGVIGMTKAFAQVNSQVGSKTLINSCCPGWVKTDMTKGRGYKTPDEGAQTPVLLALGDIKGSNGEFWQHEKIIKWEK</sequence>
<dbReference type="PANTHER" id="PTHR43963">
    <property type="entry name" value="CARBONYL REDUCTASE 1-RELATED"/>
    <property type="match status" value="1"/>
</dbReference>
<dbReference type="Pfam" id="PF00106">
    <property type="entry name" value="adh_short"/>
    <property type="match status" value="2"/>
</dbReference>
<dbReference type="STRING" id="1016849.A0A0D1Y753"/>
<accession>A0A0D1Y753</accession>
<comment type="similarity">
    <text evidence="1 4">Belongs to the short-chain dehydrogenases/reductases (SDR) family.</text>
</comment>
<name>A0A0D1Y753_9EURO</name>
<gene>
    <name evidence="5" type="ORF">PV11_06327</name>
</gene>
<protein>
    <recommendedName>
        <fullName evidence="7">Carbonyl reductase [NADPH] 1</fullName>
    </recommendedName>
</protein>
<dbReference type="HOGENOM" id="CLU_010194_9_0_1"/>
<dbReference type="PRINTS" id="PR00081">
    <property type="entry name" value="GDHRDH"/>
</dbReference>
<organism evidence="5 6">
    <name type="scientific">Exophiala sideris</name>
    <dbReference type="NCBI Taxonomy" id="1016849"/>
    <lineage>
        <taxon>Eukaryota</taxon>
        <taxon>Fungi</taxon>
        <taxon>Dikarya</taxon>
        <taxon>Ascomycota</taxon>
        <taxon>Pezizomycotina</taxon>
        <taxon>Eurotiomycetes</taxon>
        <taxon>Chaetothyriomycetidae</taxon>
        <taxon>Chaetothyriales</taxon>
        <taxon>Herpotrichiellaceae</taxon>
        <taxon>Exophiala</taxon>
    </lineage>
</organism>
<dbReference type="EMBL" id="KN846953">
    <property type="protein sequence ID" value="KIV78707.1"/>
    <property type="molecule type" value="Genomic_DNA"/>
</dbReference>
<evidence type="ECO:0000313" key="6">
    <source>
        <dbReference type="Proteomes" id="UP000053599"/>
    </source>
</evidence>
<dbReference type="SUPFAM" id="SSF51735">
    <property type="entry name" value="NAD(P)-binding Rossmann-fold domains"/>
    <property type="match status" value="1"/>
</dbReference>
<proteinExistence type="inferred from homology"/>
<dbReference type="InterPro" id="IPR002347">
    <property type="entry name" value="SDR_fam"/>
</dbReference>
<keyword evidence="3" id="KW-0560">Oxidoreductase</keyword>
<dbReference type="InterPro" id="IPR020904">
    <property type="entry name" value="Sc_DH/Rdtase_CS"/>
</dbReference>
<evidence type="ECO:0000256" key="3">
    <source>
        <dbReference type="ARBA" id="ARBA00023002"/>
    </source>
</evidence>
<dbReference type="AlphaFoldDB" id="A0A0D1Y753"/>
<dbReference type="PRINTS" id="PR00080">
    <property type="entry name" value="SDRFAMILY"/>
</dbReference>
<evidence type="ECO:0000256" key="1">
    <source>
        <dbReference type="ARBA" id="ARBA00006484"/>
    </source>
</evidence>
<evidence type="ECO:0000256" key="2">
    <source>
        <dbReference type="ARBA" id="ARBA00022857"/>
    </source>
</evidence>
<dbReference type="PANTHER" id="PTHR43963:SF6">
    <property type="entry name" value="CHAIN DEHYDROGENASE FAMILY PROTEIN, PUTATIVE (AFU_ORTHOLOGUE AFUA_3G15350)-RELATED"/>
    <property type="match status" value="1"/>
</dbReference>
<dbReference type="Gene3D" id="3.40.50.720">
    <property type="entry name" value="NAD(P)-binding Rossmann-like Domain"/>
    <property type="match status" value="1"/>
</dbReference>
<evidence type="ECO:0000313" key="5">
    <source>
        <dbReference type="EMBL" id="KIV78707.1"/>
    </source>
</evidence>
<keyword evidence="2" id="KW-0521">NADP</keyword>
<dbReference type="Proteomes" id="UP000053599">
    <property type="component" value="Unassembled WGS sequence"/>
</dbReference>
<dbReference type="GO" id="GO:0016491">
    <property type="term" value="F:oxidoreductase activity"/>
    <property type="evidence" value="ECO:0007669"/>
    <property type="project" value="UniProtKB-KW"/>
</dbReference>
<reference evidence="5 6" key="1">
    <citation type="submission" date="2015-01" db="EMBL/GenBank/DDBJ databases">
        <title>The Genome Sequence of Exophiala sideris CBS121828.</title>
        <authorList>
            <consortium name="The Broad Institute Genomics Platform"/>
            <person name="Cuomo C."/>
            <person name="de Hoog S."/>
            <person name="Gorbushina A."/>
            <person name="Stielow B."/>
            <person name="Teixiera M."/>
            <person name="Abouelleil A."/>
            <person name="Chapman S.B."/>
            <person name="Priest M."/>
            <person name="Young S.K."/>
            <person name="Wortman J."/>
            <person name="Nusbaum C."/>
            <person name="Birren B."/>
        </authorList>
    </citation>
    <scope>NUCLEOTIDE SEQUENCE [LARGE SCALE GENOMIC DNA]</scope>
    <source>
        <strain evidence="5 6">CBS 121828</strain>
    </source>
</reference>
<dbReference type="InterPro" id="IPR036291">
    <property type="entry name" value="NAD(P)-bd_dom_sf"/>
</dbReference>
<evidence type="ECO:0000256" key="4">
    <source>
        <dbReference type="RuleBase" id="RU000363"/>
    </source>
</evidence>
<evidence type="ECO:0008006" key="7">
    <source>
        <dbReference type="Google" id="ProtNLM"/>
    </source>
</evidence>
<dbReference type="OrthoDB" id="191139at2759"/>
<dbReference type="PROSITE" id="PS00061">
    <property type="entry name" value="ADH_SHORT"/>
    <property type="match status" value="1"/>
</dbReference>